<dbReference type="EMBL" id="CP104557">
    <property type="protein sequence ID" value="UXH39648.1"/>
    <property type="molecule type" value="Genomic_DNA"/>
</dbReference>
<reference evidence="1" key="1">
    <citation type="submission" date="2022-09" db="EMBL/GenBank/DDBJ databases">
        <title>Complete genome sequence of Pseudomonas promysalinigenes strain RL-WG26, a newly isolated PGPR with the potential for plant salinity stress alleviation.</title>
        <authorList>
            <person name="Ren L."/>
            <person name="Wang G."/>
            <person name="Hu H."/>
        </authorList>
    </citation>
    <scope>NUCLEOTIDE SEQUENCE</scope>
    <source>
        <strain evidence="1">RL-WG26</strain>
    </source>
</reference>
<accession>A0ABY6ALH4</accession>
<dbReference type="RefSeq" id="WP_261744290.1">
    <property type="nucleotide sequence ID" value="NZ_CP104557.1"/>
</dbReference>
<organism evidence="1 2">
    <name type="scientific">Pseudomonas promysalinigenes</name>
    <dbReference type="NCBI Taxonomy" id="485898"/>
    <lineage>
        <taxon>Bacteria</taxon>
        <taxon>Pseudomonadati</taxon>
        <taxon>Pseudomonadota</taxon>
        <taxon>Gammaproteobacteria</taxon>
        <taxon>Pseudomonadales</taxon>
        <taxon>Pseudomonadaceae</taxon>
        <taxon>Pseudomonas</taxon>
    </lineage>
</organism>
<evidence type="ECO:0000313" key="2">
    <source>
        <dbReference type="Proteomes" id="UP001064504"/>
    </source>
</evidence>
<evidence type="ECO:0000313" key="1">
    <source>
        <dbReference type="EMBL" id="UXH39648.1"/>
    </source>
</evidence>
<keyword evidence="2" id="KW-1185">Reference proteome</keyword>
<dbReference type="Proteomes" id="UP001064504">
    <property type="component" value="Chromosome"/>
</dbReference>
<sequence>MPSITDIRPLTFKQMAAARFADRPTLRQVLAISAFEAIVQRYPWTRQNHPHLQSADALSVVRAAGPGQPSTRNLVDTLLEHFVSGQKVTLAPSDYLSLAPPLIFRAQDHSPVIELNPVVLNTVFDERLATLSEAFQLAQISFWNGCNSDTEVSPITWLEQLIKGAWLQALEKQGLTAADEKCVHDLIDQASTPPVAYALQVSLAQEGEEHKPLLPDVLLSQQTGSGQGFLWCKPSGSVRRYVNLEAFAQDLHRDLCERYTFSAWSWARMPLSRPVFAYQAEQLLNVMLQRIAQVQLGSITDVAHLERVYAELSDPCTAFNDYAQPPFPGSALPLPDWLANADAQDRLAYAQALLQLSSGQSQAKDTSSLQGIESLSTYTTRRLREQMLADHPGTPPSNPEHIVISLSERVQVSSEGPWQLRFVKTISLPELAITRLRPATELVVSAVQSATAHPLAPWVTLTYVDSLISTVDVAGQYPVYVHGLLNDSASKSLRVQHFGKEWRASLLLCALKAKIDGALGERSYQAVTDYCQGQAHAQDNLQLAPLAFFCARGAKRSNRAHGMYLIKLNDPLSWLLYRPWLSDAALREFAGPDQLMESLRNDPALQRSVLAWMSDEARPIYDNGGFTHPHLYPTLEEIAALLNPLGLTALDAIRAPAALDFKPWADRLDQQLYDDKALAMLLLASRQSTSNAELRWDMVVECAWLAFNVVTTPLRGPAATVVWLVTTALSLNNDLAVLGQGSEQSDILAATDILLSVAMLLMHKTPAHSPSPLPPDERLVRITGPAKRQPASGHSTSAPQPATWEAVPVHPESPAYRVTRWGDSQRLANLSAQARAALSQLRARPQPQAPALQTSGRLRGLYKAEEHCYVNLQGTFYEVEETFTGIRIIGSDTRKGEWTDRWGGDWDGYLIVGRERDKGPWVVRRNGEWVIDLSLAGGMPKSRQAVMQENRKALAELQAKRAQNDAMLVKYEALLDRNSEQVKPLDDAAKALRLLLEDYPGVSLENLPEPVQTQMDELQAMRRSLRSQLQVLVLTHEKQAEILTSQVQVLGQMSEPRFARQDPSGLAAYGLGQWWEQLLNNDVHMIHRLLELTDYTQVQTQSLTLASLPFGEEYISVYQAYRDTLQPTLALHQRILAATERLDRNLVEALLDNRIQFAGKQTKIDKIIARRKYSTVITRAQVLSDLSQLVIDRERLTAESFDELLRMQADLRSLDFKEALLSHNSIPSADLPLDEQVEVLNNALREYRIARTKASYLLSLNDPALNIVQLEAYIREMGALESQAERELSNTLRERDDGAVAIGQPVTYRERKGKRKLIRTSRGRAILVEQNGDGSQALLNDPVTEQTTSQYQRQGDAWEQVPAPPVIHGPAYLRRVGTRLLGRKAAQIALASRYTNEPNSLADLLDWHMQDMSDIAQRLHAGPADGHALAGQLDQAIADMQAEKRRLLTDAYLNTRHPDSTALRYLIEQDQVQVTLVKARKRLSPNDYLAVYTIDRKQPRQPLWEAHFHYTQEHAAPRAFAKGHLKFSEPRGMGRDEQLQRALDPAERIRIYRGDLRLRDIEGLIPFPDS</sequence>
<protein>
    <submittedName>
        <fullName evidence="1">Uncharacterized protein</fullName>
    </submittedName>
</protein>
<proteinExistence type="predicted"/>
<gene>
    <name evidence="1" type="ORF">N5C08_22300</name>
</gene>
<name>A0ABY6ALH4_9PSED</name>